<organism evidence="2 3">
    <name type="scientific">Massilia hydrophila</name>
    <dbReference type="NCBI Taxonomy" id="3044279"/>
    <lineage>
        <taxon>Bacteria</taxon>
        <taxon>Pseudomonadati</taxon>
        <taxon>Pseudomonadota</taxon>
        <taxon>Betaproteobacteria</taxon>
        <taxon>Burkholderiales</taxon>
        <taxon>Oxalobacteraceae</taxon>
        <taxon>Telluria group</taxon>
        <taxon>Massilia</taxon>
    </lineage>
</organism>
<protein>
    <recommendedName>
        <fullName evidence="4">Cytochrome c oxidase subunit 2A</fullName>
    </recommendedName>
</protein>
<evidence type="ECO:0000256" key="1">
    <source>
        <dbReference type="SAM" id="Phobius"/>
    </source>
</evidence>
<proteinExistence type="predicted"/>
<keyword evidence="3" id="KW-1185">Reference proteome</keyword>
<sequence>MILEPMDSDGSADQQRVDAIVAQGPRGAFAVAGLAVAIVMAIWLAFYVLVYLARGGN</sequence>
<evidence type="ECO:0000313" key="2">
    <source>
        <dbReference type="EMBL" id="MCA1854745.1"/>
    </source>
</evidence>
<comment type="caution">
    <text evidence="2">The sequence shown here is derived from an EMBL/GenBank/DDBJ whole genome shotgun (WGS) entry which is preliminary data.</text>
</comment>
<keyword evidence="1" id="KW-0472">Membrane</keyword>
<accession>A0ABS7Y4Z0</accession>
<dbReference type="RefSeq" id="WP_224943194.1">
    <property type="nucleotide sequence ID" value="NZ_JAHYBX010000001.1"/>
</dbReference>
<name>A0ABS7Y4Z0_9BURK</name>
<keyword evidence="1" id="KW-1133">Transmembrane helix</keyword>
<feature type="transmembrane region" description="Helical" evidence="1">
    <location>
        <begin position="28"/>
        <end position="53"/>
    </location>
</feature>
<dbReference type="Proteomes" id="UP001198602">
    <property type="component" value="Unassembled WGS sequence"/>
</dbReference>
<keyword evidence="1" id="KW-0812">Transmembrane</keyword>
<reference evidence="2 3" key="1">
    <citation type="submission" date="2021-07" db="EMBL/GenBank/DDBJ databases">
        <title>Characterization of Violacein-producing bacteria and related species.</title>
        <authorList>
            <person name="Wilson H.S."/>
            <person name="De Leon M.E."/>
        </authorList>
    </citation>
    <scope>NUCLEOTIDE SEQUENCE [LARGE SCALE GENOMIC DNA]</scope>
    <source>
        <strain evidence="2 3">HSC-2F05</strain>
    </source>
</reference>
<gene>
    <name evidence="2" type="ORF">LE190_02220</name>
</gene>
<evidence type="ECO:0000313" key="3">
    <source>
        <dbReference type="Proteomes" id="UP001198602"/>
    </source>
</evidence>
<dbReference type="EMBL" id="JAHYBX010000001">
    <property type="protein sequence ID" value="MCA1854745.1"/>
    <property type="molecule type" value="Genomic_DNA"/>
</dbReference>
<evidence type="ECO:0008006" key="4">
    <source>
        <dbReference type="Google" id="ProtNLM"/>
    </source>
</evidence>